<evidence type="ECO:0000313" key="2">
    <source>
        <dbReference type="EMBL" id="MBA4631639.1"/>
    </source>
</evidence>
<evidence type="ECO:0000256" key="1">
    <source>
        <dbReference type="SAM" id="MobiDB-lite"/>
    </source>
</evidence>
<dbReference type="AlphaFoldDB" id="A0A7C8Z143"/>
<feature type="compositionally biased region" description="Polar residues" evidence="1">
    <location>
        <begin position="114"/>
        <end position="125"/>
    </location>
</feature>
<sequence length="187" mass="20848">MVINKRRGIYCSYHRAKTSEKYTVTRTELKGGNLRTAFRSQHKPEGIYMVDPLADRTNIPKPQKTTKLLSVEGLKKALSNAGKVTTNPHSQGIRFLNEITVSVGPRTTKKESLQKNNANSSSKRSIPTAKPDSFGTVKGQLRDPKRIKTEPKQVSAQKISKTAEKVIELDYVSSDEDSMIANFILSK</sequence>
<reference evidence="2" key="1">
    <citation type="journal article" date="2013" name="J. Plant Res.">
        <title>Effect of fungi and light on seed germination of three Opuntia species from semiarid lands of central Mexico.</title>
        <authorList>
            <person name="Delgado-Sanchez P."/>
            <person name="Jimenez-Bremont J.F."/>
            <person name="Guerrero-Gonzalez Mde L."/>
            <person name="Flores J."/>
        </authorList>
    </citation>
    <scope>NUCLEOTIDE SEQUENCE</scope>
    <source>
        <tissue evidence="2">Cladode</tissue>
    </source>
</reference>
<feature type="compositionally biased region" description="Basic and acidic residues" evidence="1">
    <location>
        <begin position="140"/>
        <end position="151"/>
    </location>
</feature>
<accession>A0A7C8Z143</accession>
<reference evidence="2" key="2">
    <citation type="submission" date="2020-07" db="EMBL/GenBank/DDBJ databases">
        <authorList>
            <person name="Vera ALvarez R."/>
            <person name="Arias-Moreno D.M."/>
            <person name="Jimenez-Jacinto V."/>
            <person name="Jimenez-Bremont J.F."/>
            <person name="Swaminathan K."/>
            <person name="Moose S.P."/>
            <person name="Guerrero-Gonzalez M.L."/>
            <person name="Marino-Ramirez L."/>
            <person name="Landsman D."/>
            <person name="Rodriguez-Kessler M."/>
            <person name="Delgado-Sanchez P."/>
        </authorList>
    </citation>
    <scope>NUCLEOTIDE SEQUENCE</scope>
    <source>
        <tissue evidence="2">Cladode</tissue>
    </source>
</reference>
<name>A0A7C8Z143_OPUST</name>
<dbReference type="EMBL" id="GISG01078492">
    <property type="protein sequence ID" value="MBA4631639.1"/>
    <property type="molecule type" value="Transcribed_RNA"/>
</dbReference>
<feature type="region of interest" description="Disordered" evidence="1">
    <location>
        <begin position="106"/>
        <end position="156"/>
    </location>
</feature>
<proteinExistence type="predicted"/>
<protein>
    <submittedName>
        <fullName evidence="2">Uncharacterized protein</fullName>
    </submittedName>
</protein>
<organism evidence="2">
    <name type="scientific">Opuntia streptacantha</name>
    <name type="common">Prickly pear cactus</name>
    <name type="synonym">Opuntia cardona</name>
    <dbReference type="NCBI Taxonomy" id="393608"/>
    <lineage>
        <taxon>Eukaryota</taxon>
        <taxon>Viridiplantae</taxon>
        <taxon>Streptophyta</taxon>
        <taxon>Embryophyta</taxon>
        <taxon>Tracheophyta</taxon>
        <taxon>Spermatophyta</taxon>
        <taxon>Magnoliopsida</taxon>
        <taxon>eudicotyledons</taxon>
        <taxon>Gunneridae</taxon>
        <taxon>Pentapetalae</taxon>
        <taxon>Caryophyllales</taxon>
        <taxon>Cactineae</taxon>
        <taxon>Cactaceae</taxon>
        <taxon>Opuntioideae</taxon>
        <taxon>Opuntia</taxon>
    </lineage>
</organism>